<evidence type="ECO:0000313" key="2">
    <source>
        <dbReference type="EMBL" id="TKA11315.1"/>
    </source>
</evidence>
<dbReference type="EMBL" id="SUMC01000009">
    <property type="protein sequence ID" value="TKA11315.1"/>
    <property type="molecule type" value="Genomic_DNA"/>
</dbReference>
<keyword evidence="1" id="KW-0812">Transmembrane</keyword>
<name>A0A4U0T8P9_9ACTN</name>
<dbReference type="AlphaFoldDB" id="A0A4U0T8P9"/>
<dbReference type="Proteomes" id="UP000305778">
    <property type="component" value="Unassembled WGS sequence"/>
</dbReference>
<evidence type="ECO:0000313" key="3">
    <source>
        <dbReference type="Proteomes" id="UP000305778"/>
    </source>
</evidence>
<keyword evidence="1" id="KW-0472">Membrane</keyword>
<keyword evidence="1" id="KW-1133">Transmembrane helix</keyword>
<dbReference type="OrthoDB" id="4333532at2"/>
<gene>
    <name evidence="2" type="ORF">FCI23_12200</name>
</gene>
<comment type="caution">
    <text evidence="2">The sequence shown here is derived from an EMBL/GenBank/DDBJ whole genome shotgun (WGS) entry which is preliminary data.</text>
</comment>
<feature type="transmembrane region" description="Helical" evidence="1">
    <location>
        <begin position="35"/>
        <end position="60"/>
    </location>
</feature>
<keyword evidence="3" id="KW-1185">Reference proteome</keyword>
<reference evidence="2 3" key="1">
    <citation type="submission" date="2019-04" db="EMBL/GenBank/DDBJ databases">
        <title>Streptomyces oryziradicis sp. nov., a novel actinomycete isolated from rhizosphere soil of rice (Oryza sativa L.).</title>
        <authorList>
            <person name="Li C."/>
        </authorList>
    </citation>
    <scope>NUCLEOTIDE SEQUENCE [LARGE SCALE GENOMIC DNA]</scope>
    <source>
        <strain evidence="2 3">NEAU-C40</strain>
    </source>
</reference>
<evidence type="ECO:0000256" key="1">
    <source>
        <dbReference type="SAM" id="Phobius"/>
    </source>
</evidence>
<accession>A0A4U0T8P9</accession>
<proteinExistence type="predicted"/>
<protein>
    <submittedName>
        <fullName evidence="2">Uncharacterized protein</fullName>
    </submittedName>
</protein>
<sequence>MHARHAVYCAVGFSGVAMLLDQVSGGFTLPRAGMWAALGAMVFAVLLPPRVTAAEGWLAVRGAGRERRVRTDALSVVELYGQVAQRLVLWDAYGGRLDLNPRVLAANPLLWHLLDTGARRSRERGTLRSGTDVLRELGEWIDGETARAVLGTSGLE</sequence>
<organism evidence="2 3">
    <name type="scientific">Actinacidiphila oryziradicis</name>
    <dbReference type="NCBI Taxonomy" id="2571141"/>
    <lineage>
        <taxon>Bacteria</taxon>
        <taxon>Bacillati</taxon>
        <taxon>Actinomycetota</taxon>
        <taxon>Actinomycetes</taxon>
        <taxon>Kitasatosporales</taxon>
        <taxon>Streptomycetaceae</taxon>
        <taxon>Actinacidiphila</taxon>
    </lineage>
</organism>